<dbReference type="Gene3D" id="3.40.50.2000">
    <property type="entry name" value="Glycogen Phosphorylase B"/>
    <property type="match status" value="2"/>
</dbReference>
<name>A0A848HAW1_9BURK</name>
<feature type="domain" description="Glycosyl transferase family 1" evidence="1">
    <location>
        <begin position="228"/>
        <end position="373"/>
    </location>
</feature>
<gene>
    <name evidence="2" type="ORF">HHL11_22585</name>
</gene>
<keyword evidence="3" id="KW-1185">Reference proteome</keyword>
<evidence type="ECO:0000313" key="3">
    <source>
        <dbReference type="Proteomes" id="UP000541185"/>
    </source>
</evidence>
<proteinExistence type="predicted"/>
<organism evidence="2 3">
    <name type="scientific">Ramlibacter agri</name>
    <dbReference type="NCBI Taxonomy" id="2728837"/>
    <lineage>
        <taxon>Bacteria</taxon>
        <taxon>Pseudomonadati</taxon>
        <taxon>Pseudomonadota</taxon>
        <taxon>Betaproteobacteria</taxon>
        <taxon>Burkholderiales</taxon>
        <taxon>Comamonadaceae</taxon>
        <taxon>Ramlibacter</taxon>
    </lineage>
</organism>
<sequence>MTRATTVIILTNAFPYQPGEHFFEAELAYWAAAEIKVIVAPLSATGASRPTPPQIQVDLRLARSMRGWRGCISHLRAVLSPLFWKEASSAWNLGQRHLGTYARCLRAAAKIILLKQGLHDLVSESGTNAVVYAYWHDVQAYAAALLKRERLITSVYSRAHGFDLYQERRPHCYMPFKRAFAKDVDTVFSVSEQGRSYLEHVYGIPPTQLEVSRLGVHVPPRMNMAAAGDTIHILSVASCTNVKRIDRTIDALADTKIEGKTILWTHIGDGPLLDQLIARAHEKLRPNGVDFNFMGAISNKEVQQYYDEQPIDFFINTSESEGIPVSIMEAMSHGIPVIAPAVGGVCELVNEEVGRLLSPQPDAKEITLAICWMSEFGRSPKIRLRARMAAECNYSAQANYNAIINKIATRP</sequence>
<dbReference type="Pfam" id="PF00534">
    <property type="entry name" value="Glycos_transf_1"/>
    <property type="match status" value="1"/>
</dbReference>
<dbReference type="RefSeq" id="WP_169420810.1">
    <property type="nucleotide sequence ID" value="NZ_JABBFX010000002.1"/>
</dbReference>
<dbReference type="SUPFAM" id="SSF53756">
    <property type="entry name" value="UDP-Glycosyltransferase/glycogen phosphorylase"/>
    <property type="match status" value="1"/>
</dbReference>
<dbReference type="EMBL" id="JABBFX010000002">
    <property type="protein sequence ID" value="NML46551.1"/>
    <property type="molecule type" value="Genomic_DNA"/>
</dbReference>
<dbReference type="AlphaFoldDB" id="A0A848HAW1"/>
<dbReference type="InterPro" id="IPR001296">
    <property type="entry name" value="Glyco_trans_1"/>
</dbReference>
<dbReference type="Proteomes" id="UP000541185">
    <property type="component" value="Unassembled WGS sequence"/>
</dbReference>
<comment type="caution">
    <text evidence="2">The sequence shown here is derived from an EMBL/GenBank/DDBJ whole genome shotgun (WGS) entry which is preliminary data.</text>
</comment>
<reference evidence="2 3" key="1">
    <citation type="submission" date="2020-04" db="EMBL/GenBank/DDBJ databases">
        <title>Ramlibacter sp. G-1-2-2 isolated from soil.</title>
        <authorList>
            <person name="Dahal R.H."/>
        </authorList>
    </citation>
    <scope>NUCLEOTIDE SEQUENCE [LARGE SCALE GENOMIC DNA]</scope>
    <source>
        <strain evidence="2 3">G-1-2-2</strain>
    </source>
</reference>
<dbReference type="InterPro" id="IPR050194">
    <property type="entry name" value="Glycosyltransferase_grp1"/>
</dbReference>
<protein>
    <submittedName>
        <fullName evidence="2">Glycosyltransferase</fullName>
    </submittedName>
</protein>
<dbReference type="PANTHER" id="PTHR45947:SF3">
    <property type="entry name" value="SULFOQUINOVOSYL TRANSFERASE SQD2"/>
    <property type="match status" value="1"/>
</dbReference>
<evidence type="ECO:0000313" key="2">
    <source>
        <dbReference type="EMBL" id="NML46551.1"/>
    </source>
</evidence>
<accession>A0A848HAW1</accession>
<dbReference type="PANTHER" id="PTHR45947">
    <property type="entry name" value="SULFOQUINOVOSYL TRANSFERASE SQD2"/>
    <property type="match status" value="1"/>
</dbReference>
<keyword evidence="2" id="KW-0808">Transferase</keyword>
<evidence type="ECO:0000259" key="1">
    <source>
        <dbReference type="Pfam" id="PF00534"/>
    </source>
</evidence>
<dbReference type="GO" id="GO:0016757">
    <property type="term" value="F:glycosyltransferase activity"/>
    <property type="evidence" value="ECO:0007669"/>
    <property type="project" value="InterPro"/>
</dbReference>